<protein>
    <submittedName>
        <fullName evidence="1">Uncharacterized protein</fullName>
    </submittedName>
</protein>
<organism evidence="1">
    <name type="scientific">marine sediment metagenome</name>
    <dbReference type="NCBI Taxonomy" id="412755"/>
    <lineage>
        <taxon>unclassified sequences</taxon>
        <taxon>metagenomes</taxon>
        <taxon>ecological metagenomes</taxon>
    </lineage>
</organism>
<gene>
    <name evidence="1" type="ORF">LCGC14_1233730</name>
</gene>
<sequence length="90" mass="9915">MADEETLRRLEQVRQQFGCGLGPREVRLIETILAALKGRNEARTEVKRLRRWVASQSCTDPKWPPASDTTESSDCGDCVPCKARAALAGG</sequence>
<reference evidence="1" key="1">
    <citation type="journal article" date="2015" name="Nature">
        <title>Complex archaea that bridge the gap between prokaryotes and eukaryotes.</title>
        <authorList>
            <person name="Spang A."/>
            <person name="Saw J.H."/>
            <person name="Jorgensen S.L."/>
            <person name="Zaremba-Niedzwiedzka K."/>
            <person name="Martijn J."/>
            <person name="Lind A.E."/>
            <person name="van Eijk R."/>
            <person name="Schleper C."/>
            <person name="Guy L."/>
            <person name="Ettema T.J."/>
        </authorList>
    </citation>
    <scope>NUCLEOTIDE SEQUENCE</scope>
</reference>
<name>A0A0F9NPY5_9ZZZZ</name>
<comment type="caution">
    <text evidence="1">The sequence shown here is derived from an EMBL/GenBank/DDBJ whole genome shotgun (WGS) entry which is preliminary data.</text>
</comment>
<dbReference type="EMBL" id="LAZR01006608">
    <property type="protein sequence ID" value="KKM90920.1"/>
    <property type="molecule type" value="Genomic_DNA"/>
</dbReference>
<evidence type="ECO:0000313" key="1">
    <source>
        <dbReference type="EMBL" id="KKM90920.1"/>
    </source>
</evidence>
<proteinExistence type="predicted"/>
<dbReference type="AlphaFoldDB" id="A0A0F9NPY5"/>
<accession>A0A0F9NPY5</accession>